<gene>
    <name evidence="1" type="ordered locus">PSTAB_3171</name>
</gene>
<protein>
    <submittedName>
        <fullName evidence="1">Uncharacterized protein</fullName>
    </submittedName>
</protein>
<reference evidence="1 2" key="1">
    <citation type="journal article" date="2011" name="J. Bacteriol.">
        <title>Complete Genome Sequence of the Type Strain Pseudomonas stutzeri CGMCC 1.1803.</title>
        <authorList>
            <person name="Chen M."/>
            <person name="Yan Y."/>
            <person name="Zhang W."/>
            <person name="Lu W."/>
            <person name="Wang J."/>
            <person name="Ping S."/>
            <person name="Lin M."/>
        </authorList>
    </citation>
    <scope>NUCLEOTIDE SEQUENCE [LARGE SCALE GENOMIC DNA]</scope>
    <source>
        <strain evidence="2">ATCC 17588 / DSM 5190 / CCUG 11256 / JCM 5965 / LMG 11199 / NCIMB 11358 / Stanier 221</strain>
    </source>
</reference>
<name>F8H9P5_STUS2</name>
<dbReference type="HOGENOM" id="CLU_3188096_0_0_6"/>
<evidence type="ECO:0000313" key="2">
    <source>
        <dbReference type="Proteomes" id="UP000008932"/>
    </source>
</evidence>
<accession>F8H9P5</accession>
<reference key="2">
    <citation type="submission" date="2011-06" db="EMBL/GenBank/DDBJ databases">
        <title>Complete Genome Sequence of Pseudomonas stutzeri Strain CGMCC 1.1803.</title>
        <authorList>
            <person name="Yan Y."/>
            <person name="Chen M."/>
            <person name="Lu W."/>
            <person name="Zhang W."/>
            <person name="Ping S."/>
            <person name="Lin M."/>
        </authorList>
    </citation>
    <scope>NUCLEOTIDE SEQUENCE</scope>
    <source>
        <strain>ATCC 17588</strain>
    </source>
</reference>
<sequence>MASKALPEGLWRVAERVLPLVDSRCRSRIRKANMCGRAVGRNIIVT</sequence>
<proteinExistence type="predicted"/>
<organism evidence="1 2">
    <name type="scientific">Stutzerimonas stutzeri (strain ATCC 17588 / DSM 5190 / CCUG 11256 / JCM 5965 / LMG 11199 / NBRC 14165 / NCIMB 11358 / Stanier 221)</name>
    <name type="common">Pseudomonas stutzeri</name>
    <dbReference type="NCBI Taxonomy" id="96563"/>
    <lineage>
        <taxon>Bacteria</taxon>
        <taxon>Pseudomonadati</taxon>
        <taxon>Pseudomonadota</taxon>
        <taxon>Gammaproteobacteria</taxon>
        <taxon>Pseudomonadales</taxon>
        <taxon>Pseudomonadaceae</taxon>
        <taxon>Stutzerimonas</taxon>
    </lineage>
</organism>
<dbReference type="KEGG" id="psz:PSTAB_3171"/>
<dbReference type="EMBL" id="CP002881">
    <property type="protein sequence ID" value="AEJ06452.1"/>
    <property type="molecule type" value="Genomic_DNA"/>
</dbReference>
<reference evidence="2" key="3">
    <citation type="submission" date="2011-06" db="EMBL/GenBank/DDBJ databases">
        <title>Complete genome sequence of Pseudomonas stutzeri strain CGMCC 1.1803.</title>
        <authorList>
            <person name="Yan Y."/>
            <person name="Chen M."/>
            <person name="Lu W."/>
            <person name="Zhang W."/>
            <person name="Ping S."/>
            <person name="Lin M."/>
        </authorList>
    </citation>
    <scope>NUCLEOTIDE SEQUENCE [LARGE SCALE GENOMIC DNA]</scope>
    <source>
        <strain evidence="2">ATCC 17588 / DSM 5190 / CCUG 11256 / JCM 5965 / LMG 11199 / NCIMB 11358 / Stanier 221</strain>
    </source>
</reference>
<dbReference type="Proteomes" id="UP000008932">
    <property type="component" value="Chromosome"/>
</dbReference>
<evidence type="ECO:0000313" key="1">
    <source>
        <dbReference type="EMBL" id="AEJ06452.1"/>
    </source>
</evidence>
<dbReference type="AlphaFoldDB" id="F8H9P5"/>